<dbReference type="EMBL" id="JAPNOA010000058">
    <property type="protein sequence ID" value="MCY0966937.1"/>
    <property type="molecule type" value="Genomic_DNA"/>
</dbReference>
<feature type="signal peptide" evidence="1">
    <location>
        <begin position="1"/>
        <end position="28"/>
    </location>
</feature>
<dbReference type="InterPro" id="IPR010869">
    <property type="entry name" value="DUF1501"/>
</dbReference>
<evidence type="ECO:0000313" key="2">
    <source>
        <dbReference type="EMBL" id="MCY0966937.1"/>
    </source>
</evidence>
<protein>
    <submittedName>
        <fullName evidence="2">DUF1501 domain-containing protein</fullName>
    </submittedName>
</protein>
<dbReference type="PANTHER" id="PTHR43737">
    <property type="entry name" value="BLL7424 PROTEIN"/>
    <property type="match status" value="1"/>
</dbReference>
<reference evidence="2" key="1">
    <citation type="submission" date="2022-11" db="EMBL/GenBank/DDBJ databases">
        <title>Parathalassolutuus dongxingensis gen. nov., sp. nov., a novel member of family Oceanospirillaceae isolated from a coastal shrimp pond in Guangxi, China.</title>
        <authorList>
            <person name="Chen H."/>
        </authorList>
    </citation>
    <scope>NUCLEOTIDE SEQUENCE</scope>
    <source>
        <strain evidence="2">G-43</strain>
    </source>
</reference>
<sequence length="516" mass="56866">MKTPDIKVSRRDLLKLMALGSVSQMSFAAPQKTPWPKDDYKALVCLFLYGGNDSWNLLIPAADEQGAGPGVGFGYQTYQQRRAELAVAAERLSLNLQNGQPQWSSPDYNAYKSGSAAESYFKGLYELDNTGWGINGCAPELALLWQQQQLAWVANTGTLVEPVTRETLASARLPYFLYAHNHQQRVLTTANAERMVRYGWAGRLADVWMSGQGGINAAHPFGLNISMGNNSPIFASHQAQELVLPPGKPPLVVGMQGDNKMHQALGDAYQQMLAVSGSDRFRGYMQSQQQRMMNITSMLNERWPQTRDYSKITGPYDEKLFDLPDNRLVGLGENLPGNLTAQLESVARLIEIGRSDGLSRQIFFVTLGGFDTHAVQADKHPLLLRHLSLALWKFQTAINSMGIEKQVTLFTQSDFGRTLQNNGSGTDHAWGGHQLVMGGAVKRGVYGNMPDLRENSPNMVADQRGRVIPGLAAEQTSAAIASWFGLQDTDMGTVFPGLRRFAKDGNIRSAWLPIMA</sequence>
<feature type="chain" id="PRO_5040969010" evidence="1">
    <location>
        <begin position="29"/>
        <end position="516"/>
    </location>
</feature>
<dbReference type="Pfam" id="PF07394">
    <property type="entry name" value="DUF1501"/>
    <property type="match status" value="1"/>
</dbReference>
<dbReference type="Proteomes" id="UP001150830">
    <property type="component" value="Unassembled WGS sequence"/>
</dbReference>
<dbReference type="PANTHER" id="PTHR43737:SF1">
    <property type="entry name" value="DUF1501 DOMAIN-CONTAINING PROTEIN"/>
    <property type="match status" value="1"/>
</dbReference>
<evidence type="ECO:0000256" key="1">
    <source>
        <dbReference type="SAM" id="SignalP"/>
    </source>
</evidence>
<keyword evidence="3" id="KW-1185">Reference proteome</keyword>
<proteinExistence type="predicted"/>
<dbReference type="AlphaFoldDB" id="A0A9X3ISZ3"/>
<evidence type="ECO:0000313" key="3">
    <source>
        <dbReference type="Proteomes" id="UP001150830"/>
    </source>
</evidence>
<name>A0A9X3ISZ3_9GAMM</name>
<keyword evidence="1" id="KW-0732">Signal</keyword>
<gene>
    <name evidence="2" type="ORF">OUO13_17300</name>
</gene>
<accession>A0A9X3ISZ3</accession>
<organism evidence="2 3">
    <name type="scientific">Parathalassolituus penaei</name>
    <dbReference type="NCBI Taxonomy" id="2997323"/>
    <lineage>
        <taxon>Bacteria</taxon>
        <taxon>Pseudomonadati</taxon>
        <taxon>Pseudomonadota</taxon>
        <taxon>Gammaproteobacteria</taxon>
        <taxon>Oceanospirillales</taxon>
        <taxon>Oceanospirillaceae</taxon>
        <taxon>Parathalassolituus</taxon>
    </lineage>
</organism>
<comment type="caution">
    <text evidence="2">The sequence shown here is derived from an EMBL/GenBank/DDBJ whole genome shotgun (WGS) entry which is preliminary data.</text>
</comment>
<dbReference type="RefSeq" id="WP_283175144.1">
    <property type="nucleotide sequence ID" value="NZ_JAPNOA010000058.1"/>
</dbReference>